<comment type="caution">
    <text evidence="1">The sequence shown here is derived from an EMBL/GenBank/DDBJ whole genome shotgun (WGS) entry which is preliminary data.</text>
</comment>
<keyword evidence="2" id="KW-1185">Reference proteome</keyword>
<name>A0AA38I2N2_9CUCU</name>
<evidence type="ECO:0000313" key="1">
    <source>
        <dbReference type="EMBL" id="KAJ3647910.1"/>
    </source>
</evidence>
<accession>A0AA38I2N2</accession>
<dbReference type="AlphaFoldDB" id="A0AA38I2N2"/>
<dbReference type="EMBL" id="JALNTZ010000006">
    <property type="protein sequence ID" value="KAJ3647910.1"/>
    <property type="molecule type" value="Genomic_DNA"/>
</dbReference>
<sequence>MPRIYTDRHPAVVDLEPQKLLFSLSRSEIFNFVYLPAIFRHYPVHMVMPSEQPSAACVRPSSELLLLLHVGRSLCINREPLADIKLRHYSAPATLTCLSLPHLCTHTSGDAHFWRIDRGRFSEKCGEVGKFVQNGVMQGTYGIIIIVALL</sequence>
<dbReference type="Proteomes" id="UP001168821">
    <property type="component" value="Unassembled WGS sequence"/>
</dbReference>
<evidence type="ECO:0000313" key="2">
    <source>
        <dbReference type="Proteomes" id="UP001168821"/>
    </source>
</evidence>
<gene>
    <name evidence="1" type="ORF">Zmor_019759</name>
</gene>
<organism evidence="1 2">
    <name type="scientific">Zophobas morio</name>
    <dbReference type="NCBI Taxonomy" id="2755281"/>
    <lineage>
        <taxon>Eukaryota</taxon>
        <taxon>Metazoa</taxon>
        <taxon>Ecdysozoa</taxon>
        <taxon>Arthropoda</taxon>
        <taxon>Hexapoda</taxon>
        <taxon>Insecta</taxon>
        <taxon>Pterygota</taxon>
        <taxon>Neoptera</taxon>
        <taxon>Endopterygota</taxon>
        <taxon>Coleoptera</taxon>
        <taxon>Polyphaga</taxon>
        <taxon>Cucujiformia</taxon>
        <taxon>Tenebrionidae</taxon>
        <taxon>Zophobas</taxon>
    </lineage>
</organism>
<proteinExistence type="predicted"/>
<protein>
    <submittedName>
        <fullName evidence="1">Uncharacterized protein</fullName>
    </submittedName>
</protein>
<reference evidence="1" key="1">
    <citation type="journal article" date="2023" name="G3 (Bethesda)">
        <title>Whole genome assemblies of Zophobas morio and Tenebrio molitor.</title>
        <authorList>
            <person name="Kaur S."/>
            <person name="Stinson S.A."/>
            <person name="diCenzo G.C."/>
        </authorList>
    </citation>
    <scope>NUCLEOTIDE SEQUENCE</scope>
    <source>
        <strain evidence="1">QUZm001</strain>
    </source>
</reference>